<dbReference type="InterPro" id="IPR006868">
    <property type="entry name" value="DUF630"/>
</dbReference>
<reference evidence="6" key="1">
    <citation type="journal article" date="2017" name="Plant J.">
        <title>The pomegranate (Punica granatum L.) genome and the genomics of punicalagin biosynthesis.</title>
        <authorList>
            <person name="Qin G."/>
            <person name="Xu C."/>
            <person name="Ming R."/>
            <person name="Tang H."/>
            <person name="Guyot R."/>
            <person name="Kramer E.M."/>
            <person name="Hu Y."/>
            <person name="Yi X."/>
            <person name="Qi Y."/>
            <person name="Xu X."/>
            <person name="Gao Z."/>
            <person name="Pan H."/>
            <person name="Jian J."/>
            <person name="Tian Y."/>
            <person name="Yue Z."/>
            <person name="Xu Y."/>
        </authorList>
    </citation>
    <scope>NUCLEOTIDE SEQUENCE [LARGE SCALE GENOMIC DNA]</scope>
    <source>
        <strain evidence="6">cv. Dabenzi</strain>
    </source>
</reference>
<evidence type="ECO:0000256" key="2">
    <source>
        <dbReference type="SAM" id="MobiDB-lite"/>
    </source>
</evidence>
<accession>A0A218X7F5</accession>
<evidence type="ECO:0000256" key="1">
    <source>
        <dbReference type="SAM" id="Coils"/>
    </source>
</evidence>
<evidence type="ECO:0000259" key="3">
    <source>
        <dbReference type="Pfam" id="PF04782"/>
    </source>
</evidence>
<dbReference type="InterPro" id="IPR006867">
    <property type="entry name" value="DUF632"/>
</dbReference>
<comment type="caution">
    <text evidence="5">The sequence shown here is derived from an EMBL/GenBank/DDBJ whole genome shotgun (WGS) entry which is preliminary data.</text>
</comment>
<feature type="coiled-coil region" evidence="1">
    <location>
        <begin position="686"/>
        <end position="746"/>
    </location>
</feature>
<feature type="domain" description="DUF630" evidence="4">
    <location>
        <begin position="1"/>
        <end position="60"/>
    </location>
</feature>
<feature type="region of interest" description="Disordered" evidence="2">
    <location>
        <begin position="232"/>
        <end position="252"/>
    </location>
</feature>
<dbReference type="Pfam" id="PF04783">
    <property type="entry name" value="DUF630"/>
    <property type="match status" value="1"/>
</dbReference>
<dbReference type="Pfam" id="PF04782">
    <property type="entry name" value="DUF632"/>
    <property type="match status" value="1"/>
</dbReference>
<dbReference type="EMBL" id="MTKT01002229">
    <property type="protein sequence ID" value="OWM80441.1"/>
    <property type="molecule type" value="Genomic_DNA"/>
</dbReference>
<sequence>MGCVATKLEEEGEAVAICRERKKLLKQAVERRYALAEAHFRYCQALYAVSAAIKLFVARHSSPSSPFLITFSPATPPPESCGDATGGGTASAMLLQQKPSESKSTTTTTTTTTEAVACGSSSCGPSASESEEDEEEGSGCRALHGEDQAYGYYYMQMPPPMPSPPRDYGWDFFNLFDTMRPEVLAGYTNKSHHHHSYDDHIRTVRKQEGIPELEEEDGEEKKEVIVEEHNAVNGNGDCGEEADDRKDSGGAQVVKADVAQGEDEKRELTVVDPPEKGRDRELLDALRDIEGHFVRAYDSGKDVSRMLEANRVHLQSGLEEIKALLGSSSCVENSTKLIQAITWHRSTSFKPVSCKSLVASSSLKGSSAWTEFKNDLFEDYGGMVSGSHSLTLERLYAWEKKLYEEVKAGDGIRKLYERKCAQMRNQDVRGHNIFRTDKTRAAVKDLYARILVAIRSAESISGRIEKLRDEELQPQIIELLKGLTQTWKIMLESHETQNKILFEVGTFSCPAYGKFMNDSHRLATLQLEAEFQNWRTRLTEYVSAQKGYVHALHGWLTKFLAPEVELYSRGRGCPAPWPGQFRANGPQLLPICYEWLSSLDKLPDNSAVFALKSFARDVRAMWARQGEEQQQKRRVDGLVKELDKQALSVKKTETRYLEYKPVEETPALDGDDSHNSEYVRDKWDPLEALKRKLEAEREKHHQCVQETQRIMLCGFQTGFSSVFEAMTEFSKAAQNMYNELAKYEESTDKAVNYSCTGGSANIGDGAKR</sequence>
<feature type="domain" description="DUF632" evidence="3">
    <location>
        <begin position="282"/>
        <end position="619"/>
    </location>
</feature>
<keyword evidence="1" id="KW-0175">Coiled coil</keyword>
<dbReference type="AlphaFoldDB" id="A0A218X7F5"/>
<protein>
    <recommendedName>
        <fullName evidence="7">Nitrate regulatory gene2 protein-like</fullName>
    </recommendedName>
</protein>
<evidence type="ECO:0000259" key="4">
    <source>
        <dbReference type="Pfam" id="PF04783"/>
    </source>
</evidence>
<feature type="compositionally biased region" description="Low complexity" evidence="2">
    <location>
        <begin position="105"/>
        <end position="128"/>
    </location>
</feature>
<dbReference type="Proteomes" id="UP000197138">
    <property type="component" value="Unassembled WGS sequence"/>
</dbReference>
<feature type="region of interest" description="Disordered" evidence="2">
    <location>
        <begin position="96"/>
        <end position="139"/>
    </location>
</feature>
<evidence type="ECO:0008006" key="7">
    <source>
        <dbReference type="Google" id="ProtNLM"/>
    </source>
</evidence>
<dbReference type="PANTHER" id="PTHR21450:SF17">
    <property type="entry name" value="OS09G0542500 PROTEIN"/>
    <property type="match status" value="1"/>
</dbReference>
<organism evidence="5 6">
    <name type="scientific">Punica granatum</name>
    <name type="common">Pomegranate</name>
    <dbReference type="NCBI Taxonomy" id="22663"/>
    <lineage>
        <taxon>Eukaryota</taxon>
        <taxon>Viridiplantae</taxon>
        <taxon>Streptophyta</taxon>
        <taxon>Embryophyta</taxon>
        <taxon>Tracheophyta</taxon>
        <taxon>Spermatophyta</taxon>
        <taxon>Magnoliopsida</taxon>
        <taxon>eudicotyledons</taxon>
        <taxon>Gunneridae</taxon>
        <taxon>Pentapetalae</taxon>
        <taxon>rosids</taxon>
        <taxon>malvids</taxon>
        <taxon>Myrtales</taxon>
        <taxon>Lythraceae</taxon>
        <taxon>Punica</taxon>
    </lineage>
</organism>
<gene>
    <name evidence="5" type="ORF">CDL15_Pgr019721</name>
</gene>
<dbReference type="PANTHER" id="PTHR21450">
    <property type="entry name" value="PROTEIN ALTERED PHOSPHATE STARVATION RESPONSE 1"/>
    <property type="match status" value="1"/>
</dbReference>
<evidence type="ECO:0000313" key="5">
    <source>
        <dbReference type="EMBL" id="OWM80441.1"/>
    </source>
</evidence>
<proteinExistence type="predicted"/>
<name>A0A218X7F5_PUNGR</name>
<evidence type="ECO:0000313" key="6">
    <source>
        <dbReference type="Proteomes" id="UP000197138"/>
    </source>
</evidence>